<sequence>MPHKEALVSISDQCNSCCQARAINCSGYITGNWIDIDHSFKPKEIFERINVTFEDLAQNGEADCICLENKDLNKDMNERYQTLIDNMRTSENPLVFDMLSVIVGYWNAIQNYFQK</sequence>
<accession>A0A081N3M3</accession>
<comment type="caution">
    <text evidence="1">The sequence shown here is derived from an EMBL/GenBank/DDBJ whole genome shotgun (WGS) entry which is preliminary data.</text>
</comment>
<protein>
    <submittedName>
        <fullName evidence="1">Uncharacterized protein</fullName>
    </submittedName>
</protein>
<evidence type="ECO:0000313" key="1">
    <source>
        <dbReference type="EMBL" id="KEQ13046.1"/>
    </source>
</evidence>
<evidence type="ECO:0000313" key="2">
    <source>
        <dbReference type="Proteomes" id="UP000028006"/>
    </source>
</evidence>
<gene>
    <name evidence="1" type="ORF">GZ77_21815</name>
</gene>
<name>A0A081N3M3_9GAMM</name>
<proteinExistence type="predicted"/>
<dbReference type="Proteomes" id="UP000028006">
    <property type="component" value="Unassembled WGS sequence"/>
</dbReference>
<organism evidence="1 2">
    <name type="scientific">Endozoicomonas montiporae</name>
    <dbReference type="NCBI Taxonomy" id="1027273"/>
    <lineage>
        <taxon>Bacteria</taxon>
        <taxon>Pseudomonadati</taxon>
        <taxon>Pseudomonadota</taxon>
        <taxon>Gammaproteobacteria</taxon>
        <taxon>Oceanospirillales</taxon>
        <taxon>Endozoicomonadaceae</taxon>
        <taxon>Endozoicomonas</taxon>
    </lineage>
</organism>
<dbReference type="EMBL" id="JOKG01000004">
    <property type="protein sequence ID" value="KEQ13046.1"/>
    <property type="molecule type" value="Genomic_DNA"/>
</dbReference>
<keyword evidence="2" id="KW-1185">Reference proteome</keyword>
<dbReference type="AlphaFoldDB" id="A0A081N3M3"/>
<reference evidence="1 2" key="1">
    <citation type="submission" date="2014-06" db="EMBL/GenBank/DDBJ databases">
        <title>Whole Genome Sequences of Three Symbiotic Endozoicomonas Bacteria.</title>
        <authorList>
            <person name="Neave M.J."/>
            <person name="Apprill A."/>
            <person name="Voolstra C.R."/>
        </authorList>
    </citation>
    <scope>NUCLEOTIDE SEQUENCE [LARGE SCALE GENOMIC DNA]</scope>
    <source>
        <strain evidence="1 2">LMG 24815</strain>
    </source>
</reference>